<dbReference type="InterPro" id="IPR001638">
    <property type="entry name" value="Solute-binding_3/MltF_N"/>
</dbReference>
<feature type="domain" description="Solute-binding protein family 3/N-terminal" evidence="5">
    <location>
        <begin position="41"/>
        <end position="270"/>
    </location>
</feature>
<evidence type="ECO:0000313" key="6">
    <source>
        <dbReference type="EMBL" id="MFC6881814.1"/>
    </source>
</evidence>
<dbReference type="RefSeq" id="WP_378042155.1">
    <property type="nucleotide sequence ID" value="NZ_JBHSXE010000001.1"/>
</dbReference>
<dbReference type="Gene3D" id="3.40.190.10">
    <property type="entry name" value="Periplasmic binding protein-like II"/>
    <property type="match status" value="2"/>
</dbReference>
<keyword evidence="7" id="KW-1185">Reference proteome</keyword>
<evidence type="ECO:0000256" key="4">
    <source>
        <dbReference type="SAM" id="SignalP"/>
    </source>
</evidence>
<organism evidence="6 7">
    <name type="scientific">Actinomadura yumaensis</name>
    <dbReference type="NCBI Taxonomy" id="111807"/>
    <lineage>
        <taxon>Bacteria</taxon>
        <taxon>Bacillati</taxon>
        <taxon>Actinomycetota</taxon>
        <taxon>Actinomycetes</taxon>
        <taxon>Streptosporangiales</taxon>
        <taxon>Thermomonosporaceae</taxon>
        <taxon>Actinomadura</taxon>
    </lineage>
</organism>
<sequence length="327" mass="34376">MRSFRRLTSLVTGLALAGASLAACGDDSGGTSSKGLENGGKITVASLPLVDGAALYIAQQQKYFEQEGLKVKIQPVQQSTQALPALKNGSVDVIAGANYVSFLAANDQGALKLSILAEAATLTSNMMNVLVLPKSKIKEPKDLEGKSVAVNIPNNIQSLTLNGILKAKNVDTSKVNYRQFAFPTMAAALEKGQVDAIHVVEPFLSDAQKKLGARVVVDGGSQPVTDMPVSGYVSTQDFASKNPKLAAAFQRAIFKAQQAASDRKKVEAVIPDYAHIKPDVASVITLPGFPSSLNATRLGRIADLMSGAGLLKQKPDMKSLLFTPPAA</sequence>
<evidence type="ECO:0000256" key="1">
    <source>
        <dbReference type="ARBA" id="ARBA00004418"/>
    </source>
</evidence>
<dbReference type="InterPro" id="IPR015168">
    <property type="entry name" value="SsuA/THI5"/>
</dbReference>
<dbReference type="PANTHER" id="PTHR30024:SF47">
    <property type="entry name" value="TAURINE-BINDING PERIPLASMIC PROTEIN"/>
    <property type="match status" value="1"/>
</dbReference>
<proteinExistence type="inferred from homology"/>
<feature type="signal peptide" evidence="4">
    <location>
        <begin position="1"/>
        <end position="22"/>
    </location>
</feature>
<evidence type="ECO:0000259" key="5">
    <source>
        <dbReference type="SMART" id="SM00062"/>
    </source>
</evidence>
<dbReference type="PROSITE" id="PS51257">
    <property type="entry name" value="PROKAR_LIPOPROTEIN"/>
    <property type="match status" value="1"/>
</dbReference>
<dbReference type="SUPFAM" id="SSF53850">
    <property type="entry name" value="Periplasmic binding protein-like II"/>
    <property type="match status" value="1"/>
</dbReference>
<protein>
    <submittedName>
        <fullName evidence="6">ABC transporter substrate-binding protein</fullName>
    </submittedName>
</protein>
<name>A0ABW2CM47_9ACTN</name>
<comment type="similarity">
    <text evidence="2">Belongs to the bacterial solute-binding protein SsuA/TauA family.</text>
</comment>
<feature type="chain" id="PRO_5046439616" evidence="4">
    <location>
        <begin position="23"/>
        <end position="327"/>
    </location>
</feature>
<evidence type="ECO:0000313" key="7">
    <source>
        <dbReference type="Proteomes" id="UP001596380"/>
    </source>
</evidence>
<dbReference type="EMBL" id="JBHSXS010000010">
    <property type="protein sequence ID" value="MFC6881814.1"/>
    <property type="molecule type" value="Genomic_DNA"/>
</dbReference>
<comment type="caution">
    <text evidence="6">The sequence shown here is derived from an EMBL/GenBank/DDBJ whole genome shotgun (WGS) entry which is preliminary data.</text>
</comment>
<evidence type="ECO:0000256" key="2">
    <source>
        <dbReference type="ARBA" id="ARBA00010742"/>
    </source>
</evidence>
<accession>A0ABW2CM47</accession>
<dbReference type="SMART" id="SM00062">
    <property type="entry name" value="PBPb"/>
    <property type="match status" value="1"/>
</dbReference>
<keyword evidence="3 4" id="KW-0732">Signal</keyword>
<dbReference type="Proteomes" id="UP001596380">
    <property type="component" value="Unassembled WGS sequence"/>
</dbReference>
<comment type="subcellular location">
    <subcellularLocation>
        <location evidence="1">Periplasm</location>
    </subcellularLocation>
</comment>
<dbReference type="Pfam" id="PF09084">
    <property type="entry name" value="NMT1"/>
    <property type="match status" value="1"/>
</dbReference>
<dbReference type="PANTHER" id="PTHR30024">
    <property type="entry name" value="ALIPHATIC SULFONATES-BINDING PROTEIN-RELATED"/>
    <property type="match status" value="1"/>
</dbReference>
<gene>
    <name evidence="6" type="ORF">ACFQKB_18810</name>
</gene>
<evidence type="ECO:0000256" key="3">
    <source>
        <dbReference type="ARBA" id="ARBA00022729"/>
    </source>
</evidence>
<reference evidence="7" key="1">
    <citation type="journal article" date="2019" name="Int. J. Syst. Evol. Microbiol.">
        <title>The Global Catalogue of Microorganisms (GCM) 10K type strain sequencing project: providing services to taxonomists for standard genome sequencing and annotation.</title>
        <authorList>
            <consortium name="The Broad Institute Genomics Platform"/>
            <consortium name="The Broad Institute Genome Sequencing Center for Infectious Disease"/>
            <person name="Wu L."/>
            <person name="Ma J."/>
        </authorList>
    </citation>
    <scope>NUCLEOTIDE SEQUENCE [LARGE SCALE GENOMIC DNA]</scope>
    <source>
        <strain evidence="7">JCM 3369</strain>
    </source>
</reference>